<accession>A0A4S2JPL6</accession>
<organism evidence="3 4">
    <name type="scientific">Temnothorax longispinosus</name>
    <dbReference type="NCBI Taxonomy" id="300112"/>
    <lineage>
        <taxon>Eukaryota</taxon>
        <taxon>Metazoa</taxon>
        <taxon>Ecdysozoa</taxon>
        <taxon>Arthropoda</taxon>
        <taxon>Hexapoda</taxon>
        <taxon>Insecta</taxon>
        <taxon>Pterygota</taxon>
        <taxon>Neoptera</taxon>
        <taxon>Endopterygota</taxon>
        <taxon>Hymenoptera</taxon>
        <taxon>Apocrita</taxon>
        <taxon>Aculeata</taxon>
        <taxon>Formicoidea</taxon>
        <taxon>Formicidae</taxon>
        <taxon>Myrmicinae</taxon>
        <taxon>Temnothorax</taxon>
    </lineage>
</organism>
<keyword evidence="1" id="KW-0175">Coiled coil</keyword>
<dbReference type="AlphaFoldDB" id="A0A4S2JPL6"/>
<evidence type="ECO:0000313" key="4">
    <source>
        <dbReference type="Proteomes" id="UP000310200"/>
    </source>
</evidence>
<keyword evidence="4" id="KW-1185">Reference proteome</keyword>
<dbReference type="EMBL" id="QBLH01003688">
    <property type="protein sequence ID" value="TGZ36168.1"/>
    <property type="molecule type" value="Genomic_DNA"/>
</dbReference>
<sequence>MPQQPGNTGLLYLVAHPIRVLYIPYSTILIQCPDGISFALDRQPRLGNVRITPQVTSPSHLRCATKDFREAEEASTSHTRFPGDRMTLPPLGSASTFLASSFFNTVPVALSTNEACRSNRNEDEAREIFRAGVDYLGGSFLELRAVTTRKRTLETKEVLLSVSALYCISDNRDRCSPASLPKTRQTRCSRTPCTALRDSLRTINFRGLSGCSETDPTIEQVYNGFCRGGNDSNHHSSLGKWKFGSPTLPLFNTVDSNDCSRAEEIGERGKIGGPAKRLKEIKREKERRKNVLRDRVNEDKRQGGEIGREGDREDIVAIGREGVACRGRRERKKGDFDPLLASGILTKVSSSLHFAFCRVQYLDSRTKYLKAEEITGKKSAKCINYIHRGYNCNENNMNVNEGIIIVFTRALKAANTESQQQKSRMTGTTMKHDEA</sequence>
<evidence type="ECO:0000256" key="2">
    <source>
        <dbReference type="SAM" id="MobiDB-lite"/>
    </source>
</evidence>
<proteinExistence type="predicted"/>
<evidence type="ECO:0000313" key="3">
    <source>
        <dbReference type="EMBL" id="TGZ36168.1"/>
    </source>
</evidence>
<comment type="caution">
    <text evidence="3">The sequence shown here is derived from an EMBL/GenBank/DDBJ whole genome shotgun (WGS) entry which is preliminary data.</text>
</comment>
<reference evidence="3 4" key="1">
    <citation type="journal article" date="2019" name="Philos. Trans. R. Soc. Lond., B, Biol. Sci.">
        <title>Ant behaviour and brain gene expression of defending hosts depend on the ecological success of the intruding social parasite.</title>
        <authorList>
            <person name="Kaur R."/>
            <person name="Stoldt M."/>
            <person name="Jongepier E."/>
            <person name="Feldmeyer B."/>
            <person name="Menzel F."/>
            <person name="Bornberg-Bauer E."/>
            <person name="Foitzik S."/>
        </authorList>
    </citation>
    <scope>NUCLEOTIDE SEQUENCE [LARGE SCALE GENOMIC DNA]</scope>
    <source>
        <tissue evidence="3">Whole body</tissue>
    </source>
</reference>
<feature type="coiled-coil region" evidence="1">
    <location>
        <begin position="275"/>
        <end position="302"/>
    </location>
</feature>
<protein>
    <submittedName>
        <fullName evidence="3">Uncharacterized protein</fullName>
    </submittedName>
</protein>
<evidence type="ECO:0000256" key="1">
    <source>
        <dbReference type="SAM" id="Coils"/>
    </source>
</evidence>
<feature type="compositionally biased region" description="Polar residues" evidence="2">
    <location>
        <begin position="416"/>
        <end position="429"/>
    </location>
</feature>
<dbReference type="Proteomes" id="UP000310200">
    <property type="component" value="Unassembled WGS sequence"/>
</dbReference>
<name>A0A4S2JPL6_9HYME</name>
<gene>
    <name evidence="3" type="ORF">DBV15_07256</name>
</gene>
<feature type="region of interest" description="Disordered" evidence="2">
    <location>
        <begin position="416"/>
        <end position="435"/>
    </location>
</feature>